<evidence type="ECO:0000256" key="5">
    <source>
        <dbReference type="ARBA" id="ARBA00022840"/>
    </source>
</evidence>
<accession>A0AAP0CX82</accession>
<evidence type="ECO:0000313" key="13">
    <source>
        <dbReference type="EMBL" id="KAK9060968.1"/>
    </source>
</evidence>
<evidence type="ECO:0000259" key="11">
    <source>
        <dbReference type="Pfam" id="PF00133"/>
    </source>
</evidence>
<dbReference type="GO" id="GO:0006438">
    <property type="term" value="P:valyl-tRNA aminoacylation"/>
    <property type="evidence" value="ECO:0007669"/>
    <property type="project" value="InterPro"/>
</dbReference>
<evidence type="ECO:0000256" key="7">
    <source>
        <dbReference type="ARBA" id="ARBA00023146"/>
    </source>
</evidence>
<proteinExistence type="inferred from homology"/>
<dbReference type="Pfam" id="PF00133">
    <property type="entry name" value="tRNA-synt_1"/>
    <property type="match status" value="1"/>
</dbReference>
<reference evidence="13 14" key="1">
    <citation type="submission" date="2024-04" db="EMBL/GenBank/DDBJ databases">
        <title>The reference genome of an endangered Asteraceae, Deinandra increscens subsp. villosa, native to the Central Coast of California.</title>
        <authorList>
            <person name="Guilliams M."/>
            <person name="Hasenstab-Lehman K."/>
            <person name="Meyer R."/>
            <person name="Mcevoy S."/>
        </authorList>
    </citation>
    <scope>NUCLEOTIDE SEQUENCE [LARGE SCALE GENOMIC DNA]</scope>
    <source>
        <tissue evidence="13">Leaf</tissue>
    </source>
</reference>
<dbReference type="SUPFAM" id="SSF47323">
    <property type="entry name" value="Anticodon-binding domain of a subclass of class I aminoacyl-tRNA synthetases"/>
    <property type="match status" value="1"/>
</dbReference>
<dbReference type="InterPro" id="IPR002300">
    <property type="entry name" value="aa-tRNA-synth_Ia"/>
</dbReference>
<dbReference type="Pfam" id="PF08264">
    <property type="entry name" value="Anticodon_1"/>
    <property type="match status" value="1"/>
</dbReference>
<evidence type="ECO:0000256" key="10">
    <source>
        <dbReference type="SAM" id="MobiDB-lite"/>
    </source>
</evidence>
<dbReference type="PANTHER" id="PTHR11946:SF109">
    <property type="entry name" value="VALINE--TRNA LIGASE"/>
    <property type="match status" value="1"/>
</dbReference>
<evidence type="ECO:0000256" key="3">
    <source>
        <dbReference type="ARBA" id="ARBA00022598"/>
    </source>
</evidence>
<dbReference type="InterPro" id="IPR014729">
    <property type="entry name" value="Rossmann-like_a/b/a_fold"/>
</dbReference>
<evidence type="ECO:0000256" key="1">
    <source>
        <dbReference type="ARBA" id="ARBA00005594"/>
    </source>
</evidence>
<sequence length="624" mass="69376">MIRESSIMVMVQQQQQQRRHMATGGGRSDEEDTRLSHLTVTVCDDDVTDHEGFKALEGSTNVSVERFKASGKTTSIITFKDLELSKLESIIAFFYERPQTPHFDVNFGHDHAVVSTKQDEDEEQASSSPSSSSSDEQRGFFATKVQPGVEPETAGSIEGPFQTGLSDQIEESERVGWNRSVLGVAGICALMELFLNYMIKLEILGAAVGYKFGLGHGLIFFDGAVSYPITPAHDPNDFEVGKRHKLEFINIFTDDGKINSNGDGLRIFVIGVYQGSSCSCMICYIGAYSDHWVVARNEKDAEVEVYLPMIRDAHGRKMSKSLGNVVDPIDVICGIKLEDLIKRLEEGNLDPSEMKVAKEGQTKDFPNGIDQCGADALRFALVSSIILTSPPTKIEPKNMPFSCQWILSVLNKAISKTLSSLEAYEFSDASSAVYSWWQSQLCDNFIEVIKPYFFGDNDESAKGYAQDTLWVCLDTGLRLLHPFMPFVTEELWQRLPSPKNHTREKSIMICKYPSVVEVLTDSDPAPVGCTVAVVNEALSVYLKNQGAIDLKKEREKLNAKSTELQKQKDTLNKAMSAKGYEEKVPAHIKEEENVAKLSSLMQQRLSIEEATQHIESQVAVSLEI</sequence>
<keyword evidence="4" id="KW-0547">Nucleotide-binding</keyword>
<dbReference type="InterPro" id="IPR009080">
    <property type="entry name" value="tRNAsynth_Ia_anticodon-bd"/>
</dbReference>
<dbReference type="SUPFAM" id="SSF52374">
    <property type="entry name" value="Nucleotidylyl transferase"/>
    <property type="match status" value="1"/>
</dbReference>
<dbReference type="Gene3D" id="3.90.740.10">
    <property type="entry name" value="Valyl/Leucyl/Isoleucyl-tRNA synthetase, editing domain"/>
    <property type="match status" value="1"/>
</dbReference>
<evidence type="ECO:0000256" key="9">
    <source>
        <dbReference type="SAM" id="Coils"/>
    </source>
</evidence>
<comment type="caution">
    <text evidence="13">The sequence shown here is derived from an EMBL/GenBank/DDBJ whole genome shotgun (WGS) entry which is preliminary data.</text>
</comment>
<evidence type="ECO:0000259" key="12">
    <source>
        <dbReference type="Pfam" id="PF08264"/>
    </source>
</evidence>
<keyword evidence="14" id="KW-1185">Reference proteome</keyword>
<feature type="domain" description="Aminoacyl-tRNA synthetase class Ia" evidence="11">
    <location>
        <begin position="309"/>
        <end position="384"/>
    </location>
</feature>
<evidence type="ECO:0000256" key="6">
    <source>
        <dbReference type="ARBA" id="ARBA00022917"/>
    </source>
</evidence>
<keyword evidence="6" id="KW-0648">Protein biosynthesis</keyword>
<dbReference type="GO" id="GO:0005524">
    <property type="term" value="F:ATP binding"/>
    <property type="evidence" value="ECO:0007669"/>
    <property type="project" value="UniProtKB-KW"/>
</dbReference>
<keyword evidence="3" id="KW-0436">Ligase</keyword>
<evidence type="ECO:0000256" key="2">
    <source>
        <dbReference type="ARBA" id="ARBA00013169"/>
    </source>
</evidence>
<name>A0AAP0CX82_9ASTR</name>
<dbReference type="InterPro" id="IPR033705">
    <property type="entry name" value="Anticodon_Ia_Val"/>
</dbReference>
<dbReference type="InterPro" id="IPR037118">
    <property type="entry name" value="Val-tRNA_synth_C_sf"/>
</dbReference>
<protein>
    <recommendedName>
        <fullName evidence="2">valine--tRNA ligase</fullName>
        <ecNumber evidence="2">6.1.1.9</ecNumber>
    </recommendedName>
    <alternativeName>
        <fullName evidence="8">Valyl-tRNA synthetase</fullName>
    </alternativeName>
</protein>
<comment type="similarity">
    <text evidence="1">Belongs to the class-I aminoacyl-tRNA synthetase family.</text>
</comment>
<feature type="compositionally biased region" description="Low complexity" evidence="10">
    <location>
        <begin position="125"/>
        <end position="134"/>
    </location>
</feature>
<dbReference type="GO" id="GO:0004832">
    <property type="term" value="F:valine-tRNA ligase activity"/>
    <property type="evidence" value="ECO:0007669"/>
    <property type="project" value="UniProtKB-EC"/>
</dbReference>
<dbReference type="Gene3D" id="1.10.730.10">
    <property type="entry name" value="Isoleucyl-tRNA Synthetase, Domain 1"/>
    <property type="match status" value="1"/>
</dbReference>
<dbReference type="AlphaFoldDB" id="A0AAP0CX82"/>
<evidence type="ECO:0000313" key="14">
    <source>
        <dbReference type="Proteomes" id="UP001408789"/>
    </source>
</evidence>
<dbReference type="GO" id="GO:0005829">
    <property type="term" value="C:cytosol"/>
    <property type="evidence" value="ECO:0007669"/>
    <property type="project" value="TreeGrafter"/>
</dbReference>
<organism evidence="13 14">
    <name type="scientific">Deinandra increscens subsp. villosa</name>
    <dbReference type="NCBI Taxonomy" id="3103831"/>
    <lineage>
        <taxon>Eukaryota</taxon>
        <taxon>Viridiplantae</taxon>
        <taxon>Streptophyta</taxon>
        <taxon>Embryophyta</taxon>
        <taxon>Tracheophyta</taxon>
        <taxon>Spermatophyta</taxon>
        <taxon>Magnoliopsida</taxon>
        <taxon>eudicotyledons</taxon>
        <taxon>Gunneridae</taxon>
        <taxon>Pentapetalae</taxon>
        <taxon>asterids</taxon>
        <taxon>campanulids</taxon>
        <taxon>Asterales</taxon>
        <taxon>Asteraceae</taxon>
        <taxon>Asteroideae</taxon>
        <taxon>Heliantheae alliance</taxon>
        <taxon>Madieae</taxon>
        <taxon>Madiinae</taxon>
        <taxon>Deinandra</taxon>
    </lineage>
</organism>
<feature type="domain" description="Methionyl/Valyl/Leucyl/Isoleucyl-tRNA synthetase anticodon-binding" evidence="12">
    <location>
        <begin position="404"/>
        <end position="522"/>
    </location>
</feature>
<keyword evidence="5" id="KW-0067">ATP-binding</keyword>
<dbReference type="InterPro" id="IPR002303">
    <property type="entry name" value="Valyl-tRNA_ligase"/>
</dbReference>
<dbReference type="EC" id="6.1.1.9" evidence="2"/>
<gene>
    <name evidence="13" type="ORF">SSX86_018148</name>
</gene>
<keyword evidence="9" id="KW-0175">Coiled coil</keyword>
<dbReference type="GO" id="GO:0002161">
    <property type="term" value="F:aminoacyl-tRNA deacylase activity"/>
    <property type="evidence" value="ECO:0007669"/>
    <property type="project" value="InterPro"/>
</dbReference>
<evidence type="ECO:0000256" key="8">
    <source>
        <dbReference type="ARBA" id="ARBA00029936"/>
    </source>
</evidence>
<dbReference type="CDD" id="cd07962">
    <property type="entry name" value="Anticodon_Ia_Val"/>
    <property type="match status" value="1"/>
</dbReference>
<evidence type="ECO:0000256" key="4">
    <source>
        <dbReference type="ARBA" id="ARBA00022741"/>
    </source>
</evidence>
<feature type="region of interest" description="Disordered" evidence="10">
    <location>
        <begin position="115"/>
        <end position="138"/>
    </location>
</feature>
<keyword evidence="7" id="KW-0030">Aminoacyl-tRNA synthetase</keyword>
<dbReference type="SUPFAM" id="SSF50677">
    <property type="entry name" value="ValRS/IleRS/LeuRS editing domain"/>
    <property type="match status" value="1"/>
</dbReference>
<dbReference type="Gene3D" id="3.40.50.620">
    <property type="entry name" value="HUPs"/>
    <property type="match status" value="1"/>
</dbReference>
<dbReference type="Gene3D" id="1.10.287.380">
    <property type="entry name" value="Valyl-tRNA synthetase, C-terminal domain"/>
    <property type="match status" value="1"/>
</dbReference>
<dbReference type="PANTHER" id="PTHR11946">
    <property type="entry name" value="VALYL-TRNA SYNTHETASES"/>
    <property type="match status" value="1"/>
</dbReference>
<dbReference type="EMBL" id="JBCNJP010000019">
    <property type="protein sequence ID" value="KAK9060968.1"/>
    <property type="molecule type" value="Genomic_DNA"/>
</dbReference>
<dbReference type="InterPro" id="IPR013155">
    <property type="entry name" value="M/V/L/I-tRNA-synth_anticd-bd"/>
</dbReference>
<feature type="coiled-coil region" evidence="9">
    <location>
        <begin position="547"/>
        <end position="574"/>
    </location>
</feature>
<dbReference type="Proteomes" id="UP001408789">
    <property type="component" value="Unassembled WGS sequence"/>
</dbReference>
<dbReference type="InterPro" id="IPR009008">
    <property type="entry name" value="Val/Leu/Ile-tRNA-synth_edit"/>
</dbReference>